<dbReference type="Gene3D" id="1.20.1260.100">
    <property type="entry name" value="TspO/MBR protein"/>
    <property type="match status" value="1"/>
</dbReference>
<evidence type="ECO:0000256" key="4">
    <source>
        <dbReference type="ARBA" id="ARBA00022989"/>
    </source>
</evidence>
<feature type="transmembrane region" description="Helical" evidence="6">
    <location>
        <begin position="106"/>
        <end position="129"/>
    </location>
</feature>
<dbReference type="OrthoDB" id="8841220at2759"/>
<gene>
    <name evidence="7" type="ORF">EJ08DRAFT_651728</name>
</gene>
<evidence type="ECO:0000256" key="6">
    <source>
        <dbReference type="SAM" id="Phobius"/>
    </source>
</evidence>
<dbReference type="InterPro" id="IPR038330">
    <property type="entry name" value="TspO/MBR-related_sf"/>
</dbReference>
<keyword evidence="3 6" id="KW-0812">Transmembrane</keyword>
<dbReference type="FunFam" id="1.20.1260.100:FF:000001">
    <property type="entry name" value="translocator protein 2"/>
    <property type="match status" value="1"/>
</dbReference>
<dbReference type="PIRSF" id="PIRSF005859">
    <property type="entry name" value="PBR"/>
    <property type="match status" value="1"/>
</dbReference>
<dbReference type="InterPro" id="IPR004307">
    <property type="entry name" value="TspO_MBR"/>
</dbReference>
<dbReference type="GO" id="GO:0005741">
    <property type="term" value="C:mitochondrial outer membrane"/>
    <property type="evidence" value="ECO:0007669"/>
    <property type="project" value="TreeGrafter"/>
</dbReference>
<comment type="similarity">
    <text evidence="2">Belongs to the TspO/BZRP family.</text>
</comment>
<keyword evidence="4 6" id="KW-1133">Transmembrane helix</keyword>
<evidence type="ECO:0000313" key="7">
    <source>
        <dbReference type="EMBL" id="KAF2426461.1"/>
    </source>
</evidence>
<dbReference type="PANTHER" id="PTHR10057:SF0">
    <property type="entry name" value="TRANSLOCATOR PROTEIN"/>
    <property type="match status" value="1"/>
</dbReference>
<comment type="caution">
    <text evidence="7">The sequence shown here is derived from an EMBL/GenBank/DDBJ whole genome shotgun (WGS) entry which is preliminary data.</text>
</comment>
<dbReference type="Proteomes" id="UP000800235">
    <property type="component" value="Unassembled WGS sequence"/>
</dbReference>
<keyword evidence="5 6" id="KW-0472">Membrane</keyword>
<feature type="transmembrane region" description="Helical" evidence="6">
    <location>
        <begin position="83"/>
        <end position="100"/>
    </location>
</feature>
<dbReference type="Pfam" id="PF03073">
    <property type="entry name" value="TspO_MBR"/>
    <property type="match status" value="1"/>
</dbReference>
<accession>A0A9P4TWC7</accession>
<feature type="transmembrane region" description="Helical" evidence="6">
    <location>
        <begin position="12"/>
        <end position="31"/>
    </location>
</feature>
<comment type="subcellular location">
    <subcellularLocation>
        <location evidence="1">Membrane</location>
        <topology evidence="1">Multi-pass membrane protein</topology>
    </subcellularLocation>
</comment>
<reference evidence="7" key="1">
    <citation type="journal article" date="2020" name="Stud. Mycol.">
        <title>101 Dothideomycetes genomes: a test case for predicting lifestyles and emergence of pathogens.</title>
        <authorList>
            <person name="Haridas S."/>
            <person name="Albert R."/>
            <person name="Binder M."/>
            <person name="Bloem J."/>
            <person name="Labutti K."/>
            <person name="Salamov A."/>
            <person name="Andreopoulos B."/>
            <person name="Baker S."/>
            <person name="Barry K."/>
            <person name="Bills G."/>
            <person name="Bluhm B."/>
            <person name="Cannon C."/>
            <person name="Castanera R."/>
            <person name="Culley D."/>
            <person name="Daum C."/>
            <person name="Ezra D."/>
            <person name="Gonzalez J."/>
            <person name="Henrissat B."/>
            <person name="Kuo A."/>
            <person name="Liang C."/>
            <person name="Lipzen A."/>
            <person name="Lutzoni F."/>
            <person name="Magnuson J."/>
            <person name="Mondo S."/>
            <person name="Nolan M."/>
            <person name="Ohm R."/>
            <person name="Pangilinan J."/>
            <person name="Park H.-J."/>
            <person name="Ramirez L."/>
            <person name="Alfaro M."/>
            <person name="Sun H."/>
            <person name="Tritt A."/>
            <person name="Yoshinaga Y."/>
            <person name="Zwiers L.-H."/>
            <person name="Turgeon B."/>
            <person name="Goodwin S."/>
            <person name="Spatafora J."/>
            <person name="Crous P."/>
            <person name="Grigoriev I."/>
        </authorList>
    </citation>
    <scope>NUCLEOTIDE SEQUENCE</scope>
    <source>
        <strain evidence="7">CBS 130266</strain>
    </source>
</reference>
<evidence type="ECO:0000256" key="5">
    <source>
        <dbReference type="ARBA" id="ARBA00023136"/>
    </source>
</evidence>
<dbReference type="AlphaFoldDB" id="A0A9P4TWC7"/>
<evidence type="ECO:0000256" key="1">
    <source>
        <dbReference type="ARBA" id="ARBA00004141"/>
    </source>
</evidence>
<dbReference type="CDD" id="cd15904">
    <property type="entry name" value="TSPO_MBR"/>
    <property type="match status" value="1"/>
</dbReference>
<name>A0A9P4TWC7_9PEZI</name>
<proteinExistence type="inferred from homology"/>
<evidence type="ECO:0000313" key="8">
    <source>
        <dbReference type="Proteomes" id="UP000800235"/>
    </source>
</evidence>
<dbReference type="PANTHER" id="PTHR10057">
    <property type="entry name" value="PERIPHERAL-TYPE BENZODIAZEPINE RECEPTOR"/>
    <property type="match status" value="1"/>
</dbReference>
<protein>
    <submittedName>
        <fullName evidence="7">TspO/MBR-related protein</fullName>
    </submittedName>
</protein>
<keyword evidence="8" id="KW-1185">Reference proteome</keyword>
<feature type="transmembrane region" description="Helical" evidence="6">
    <location>
        <begin position="51"/>
        <end position="71"/>
    </location>
</feature>
<evidence type="ECO:0000256" key="2">
    <source>
        <dbReference type="ARBA" id="ARBA00007524"/>
    </source>
</evidence>
<dbReference type="GO" id="GO:0033013">
    <property type="term" value="P:tetrapyrrole metabolic process"/>
    <property type="evidence" value="ECO:0007669"/>
    <property type="project" value="UniProtKB-ARBA"/>
</dbReference>
<sequence length="142" mass="15670">MELKQPPYNPPAYVFAPVWGALYAAMGYASYRAWAAASQATDVQTVMDAKHGATLYTIQLGLNLIWMPLFFGFQRPIEATADIVALLGINGYLAYVWSGVDSVASWALIPYLGWLGFAAYLSAGCGYLNDWDFKKNKGRKVE</sequence>
<organism evidence="7 8">
    <name type="scientific">Tothia fuscella</name>
    <dbReference type="NCBI Taxonomy" id="1048955"/>
    <lineage>
        <taxon>Eukaryota</taxon>
        <taxon>Fungi</taxon>
        <taxon>Dikarya</taxon>
        <taxon>Ascomycota</taxon>
        <taxon>Pezizomycotina</taxon>
        <taxon>Dothideomycetes</taxon>
        <taxon>Pleosporomycetidae</taxon>
        <taxon>Venturiales</taxon>
        <taxon>Cylindrosympodiaceae</taxon>
        <taxon>Tothia</taxon>
    </lineage>
</organism>
<evidence type="ECO:0000256" key="3">
    <source>
        <dbReference type="ARBA" id="ARBA00022692"/>
    </source>
</evidence>
<dbReference type="EMBL" id="MU007064">
    <property type="protein sequence ID" value="KAF2426461.1"/>
    <property type="molecule type" value="Genomic_DNA"/>
</dbReference>